<dbReference type="InterPro" id="IPR051198">
    <property type="entry name" value="BchE-like"/>
</dbReference>
<dbReference type="PANTHER" id="PTHR43409:SF7">
    <property type="entry name" value="BLL1977 PROTEIN"/>
    <property type="match status" value="1"/>
</dbReference>
<name>A0ABU0YHZ6_9PROT</name>
<evidence type="ECO:0000256" key="3">
    <source>
        <dbReference type="ARBA" id="ARBA00022723"/>
    </source>
</evidence>
<evidence type="ECO:0000256" key="5">
    <source>
        <dbReference type="ARBA" id="ARBA00023014"/>
    </source>
</evidence>
<evidence type="ECO:0000313" key="7">
    <source>
        <dbReference type="Proteomes" id="UP001230156"/>
    </source>
</evidence>
<comment type="caution">
    <text evidence="6">The sequence shown here is derived from an EMBL/GenBank/DDBJ whole genome shotgun (WGS) entry which is preliminary data.</text>
</comment>
<dbReference type="EMBL" id="JAUYVI010000002">
    <property type="protein sequence ID" value="MDQ7247336.1"/>
    <property type="molecule type" value="Genomic_DNA"/>
</dbReference>
<reference evidence="7" key="1">
    <citation type="submission" date="2023-08" db="EMBL/GenBank/DDBJ databases">
        <title>Rhodospirillaceae gen. nov., a novel taxon isolated from the Yangtze River Yuezi River estuary sludge.</title>
        <authorList>
            <person name="Ruan L."/>
        </authorList>
    </citation>
    <scope>NUCLEOTIDE SEQUENCE [LARGE SCALE GENOMIC DNA]</scope>
    <source>
        <strain evidence="7">R-7</strain>
    </source>
</reference>
<proteinExistence type="predicted"/>
<dbReference type="SUPFAM" id="SSF102114">
    <property type="entry name" value="Radical SAM enzymes"/>
    <property type="match status" value="1"/>
</dbReference>
<dbReference type="SFLD" id="SFLDG01082">
    <property type="entry name" value="B12-binding_domain_containing"/>
    <property type="match status" value="1"/>
</dbReference>
<gene>
    <name evidence="6" type="ORF">Q8A70_06645</name>
</gene>
<dbReference type="PANTHER" id="PTHR43409">
    <property type="entry name" value="ANAEROBIC MAGNESIUM-PROTOPORPHYRIN IX MONOMETHYL ESTER CYCLASE-RELATED"/>
    <property type="match status" value="1"/>
</dbReference>
<dbReference type="RefSeq" id="WP_379954736.1">
    <property type="nucleotide sequence ID" value="NZ_JAUYVI010000002.1"/>
</dbReference>
<keyword evidence="4" id="KW-0408">Iron</keyword>
<keyword evidence="3" id="KW-0479">Metal-binding</keyword>
<keyword evidence="2" id="KW-0949">S-adenosyl-L-methionine</keyword>
<evidence type="ECO:0000256" key="4">
    <source>
        <dbReference type="ARBA" id="ARBA00023004"/>
    </source>
</evidence>
<sequence>MTPRRLRITIIDLVSKGPVKSTFRRLMNANTASLMPQVVATWCEELGHQVRYICYTGFEDLETVFSDDCDLLFIGSFSRSAQTAYAISNLYRRRGAVTVLGGPHARCYPEDAALYFDYVLGFTDKGVLDDVLREAAPHRPVGRFLSAAKQPTELPLLEERWKFVEATLDKAPLIKFVPMIGSMGCPYTCSFCIDSVVDYQPLSFDRIRTDLKFLQTKQRRPIVAWHDPNFGVRFNDYMTAIEDVVRPGRMRFIAESSLSLLSEPNLKRMQRNGFVGILPGIESWYELGNKSKTGKSVGIDKVRQVAEHVNTILRHIPYVQTNFVLGLDCDSGAEPFELTKRFIDLAPGAYPAFSLLTAYGAAAPLNLDFMRAGRVLPFPHHFLDSNHAMNVRPLHYDWAEFYDHAEDLTLYAHSRERLWRRFVANRGFTTKAMNLMRASSSGRAKYQGKIRRLLRDDPTARRFFDGASTQLPDFYRNRIRRQLGPLWDALPEGALMHDPNAYLKRHEAARIAAE</sequence>
<keyword evidence="5" id="KW-0411">Iron-sulfur</keyword>
<dbReference type="Gene3D" id="3.40.50.280">
    <property type="entry name" value="Cobalamin-binding domain"/>
    <property type="match status" value="1"/>
</dbReference>
<dbReference type="Proteomes" id="UP001230156">
    <property type="component" value="Unassembled WGS sequence"/>
</dbReference>
<evidence type="ECO:0000256" key="1">
    <source>
        <dbReference type="ARBA" id="ARBA00001966"/>
    </source>
</evidence>
<protein>
    <recommendedName>
        <fullName evidence="8">Radical SAM protein</fullName>
    </recommendedName>
</protein>
<comment type="cofactor">
    <cofactor evidence="1">
        <name>[4Fe-4S] cluster</name>
        <dbReference type="ChEBI" id="CHEBI:49883"/>
    </cofactor>
</comment>
<dbReference type="InterPro" id="IPR058240">
    <property type="entry name" value="rSAM_sf"/>
</dbReference>
<dbReference type="SFLD" id="SFLDS00029">
    <property type="entry name" value="Radical_SAM"/>
    <property type="match status" value="1"/>
</dbReference>
<accession>A0ABU0YHZ6</accession>
<dbReference type="InterPro" id="IPR007197">
    <property type="entry name" value="rSAM"/>
</dbReference>
<evidence type="ECO:0000313" key="6">
    <source>
        <dbReference type="EMBL" id="MDQ7247336.1"/>
    </source>
</evidence>
<keyword evidence="7" id="KW-1185">Reference proteome</keyword>
<evidence type="ECO:0008006" key="8">
    <source>
        <dbReference type="Google" id="ProtNLM"/>
    </source>
</evidence>
<evidence type="ECO:0000256" key="2">
    <source>
        <dbReference type="ARBA" id="ARBA00022691"/>
    </source>
</evidence>
<organism evidence="6 7">
    <name type="scientific">Dongia sedimenti</name>
    <dbReference type="NCBI Taxonomy" id="3064282"/>
    <lineage>
        <taxon>Bacteria</taxon>
        <taxon>Pseudomonadati</taxon>
        <taxon>Pseudomonadota</taxon>
        <taxon>Alphaproteobacteria</taxon>
        <taxon>Rhodospirillales</taxon>
        <taxon>Dongiaceae</taxon>
        <taxon>Dongia</taxon>
    </lineage>
</organism>